<dbReference type="RefSeq" id="WP_188634218.1">
    <property type="nucleotide sequence ID" value="NZ_BMNQ01000079.1"/>
</dbReference>
<keyword evidence="1" id="KW-0175">Coiled coil</keyword>
<dbReference type="InterPro" id="IPR025004">
    <property type="entry name" value="SenN/SenS"/>
</dbReference>
<proteinExistence type="predicted"/>
<accession>A0A917Q2P7</accession>
<dbReference type="AlphaFoldDB" id="A0A917Q2P7"/>
<sequence>MRTKRLKFEQLVQENKQELMSDEKQISQIELRLEKKQAAAVNDKQDA</sequence>
<protein>
    <recommendedName>
        <fullName evidence="4">FbpB family small basic protein</fullName>
    </recommendedName>
</protein>
<comment type="caution">
    <text evidence="2">The sequence shown here is derived from an EMBL/GenBank/DDBJ whole genome shotgun (WGS) entry which is preliminary data.</text>
</comment>
<evidence type="ECO:0000256" key="1">
    <source>
        <dbReference type="SAM" id="Coils"/>
    </source>
</evidence>
<dbReference type="Proteomes" id="UP000658382">
    <property type="component" value="Unassembled WGS sequence"/>
</dbReference>
<feature type="coiled-coil region" evidence="1">
    <location>
        <begin position="12"/>
        <end position="39"/>
    </location>
</feature>
<name>A0A917Q2P7_9BACI</name>
<dbReference type="Pfam" id="PF13040">
    <property type="entry name" value="Fur_reg_FbpB"/>
    <property type="match status" value="1"/>
</dbReference>
<keyword evidence="3" id="KW-1185">Reference proteome</keyword>
<evidence type="ECO:0008006" key="4">
    <source>
        <dbReference type="Google" id="ProtNLM"/>
    </source>
</evidence>
<organism evidence="2 3">
    <name type="scientific">Lentibacillus kapialis</name>
    <dbReference type="NCBI Taxonomy" id="340214"/>
    <lineage>
        <taxon>Bacteria</taxon>
        <taxon>Bacillati</taxon>
        <taxon>Bacillota</taxon>
        <taxon>Bacilli</taxon>
        <taxon>Bacillales</taxon>
        <taxon>Bacillaceae</taxon>
        <taxon>Lentibacillus</taxon>
    </lineage>
</organism>
<reference evidence="2" key="1">
    <citation type="journal article" date="2014" name="Int. J. Syst. Evol. Microbiol.">
        <title>Complete genome sequence of Corynebacterium casei LMG S-19264T (=DSM 44701T), isolated from a smear-ripened cheese.</title>
        <authorList>
            <consortium name="US DOE Joint Genome Institute (JGI-PGF)"/>
            <person name="Walter F."/>
            <person name="Albersmeier A."/>
            <person name="Kalinowski J."/>
            <person name="Ruckert C."/>
        </authorList>
    </citation>
    <scope>NUCLEOTIDE SEQUENCE</scope>
    <source>
        <strain evidence="2">JCM 12580</strain>
    </source>
</reference>
<gene>
    <name evidence="2" type="ORF">GCM10007063_33080</name>
</gene>
<dbReference type="EMBL" id="BMNQ01000079">
    <property type="protein sequence ID" value="GGK07950.1"/>
    <property type="molecule type" value="Genomic_DNA"/>
</dbReference>
<evidence type="ECO:0000313" key="3">
    <source>
        <dbReference type="Proteomes" id="UP000658382"/>
    </source>
</evidence>
<evidence type="ECO:0000313" key="2">
    <source>
        <dbReference type="EMBL" id="GGK07950.1"/>
    </source>
</evidence>
<reference evidence="2" key="2">
    <citation type="submission" date="2020-09" db="EMBL/GenBank/DDBJ databases">
        <authorList>
            <person name="Sun Q."/>
            <person name="Ohkuma M."/>
        </authorList>
    </citation>
    <scope>NUCLEOTIDE SEQUENCE</scope>
    <source>
        <strain evidence="2">JCM 12580</strain>
    </source>
</reference>